<proteinExistence type="predicted"/>
<dbReference type="Proteomes" id="UP000218022">
    <property type="component" value="Unassembled WGS sequence"/>
</dbReference>
<evidence type="ECO:0000313" key="6">
    <source>
        <dbReference type="EMBL" id="PCE26092.1"/>
    </source>
</evidence>
<feature type="compositionally biased region" description="Basic and acidic residues" evidence="2">
    <location>
        <begin position="336"/>
        <end position="364"/>
    </location>
</feature>
<dbReference type="InterPro" id="IPR001826">
    <property type="entry name" value="RHS"/>
</dbReference>
<dbReference type="NCBIfam" id="TIGR03696">
    <property type="entry name" value="Rhs_assc_core"/>
    <property type="match status" value="1"/>
</dbReference>
<name>A0A2A4F064_9BURK</name>
<keyword evidence="1" id="KW-0677">Repeat</keyword>
<dbReference type="Pfam" id="PF20148">
    <property type="entry name" value="DUF6531"/>
    <property type="match status" value="1"/>
</dbReference>
<dbReference type="EMBL" id="MTZV01000004">
    <property type="protein sequence ID" value="PCE26092.1"/>
    <property type="molecule type" value="Genomic_DNA"/>
</dbReference>
<dbReference type="Pfam" id="PF03527">
    <property type="entry name" value="RHS"/>
    <property type="match status" value="1"/>
</dbReference>
<dbReference type="Pfam" id="PF05593">
    <property type="entry name" value="RHS_repeat"/>
    <property type="match status" value="5"/>
</dbReference>
<feature type="domain" description="Teneurin-like YD-shell" evidence="5">
    <location>
        <begin position="1097"/>
        <end position="1236"/>
    </location>
</feature>
<dbReference type="InterPro" id="IPR056823">
    <property type="entry name" value="TEN-like_YD-shell"/>
</dbReference>
<comment type="caution">
    <text evidence="6">The sequence shown here is derived from an EMBL/GenBank/DDBJ whole genome shotgun (WGS) entry which is preliminary data.</text>
</comment>
<dbReference type="NCBIfam" id="TIGR01643">
    <property type="entry name" value="YD_repeat_2x"/>
    <property type="match status" value="7"/>
</dbReference>
<dbReference type="PANTHER" id="PTHR32305:SF15">
    <property type="entry name" value="PROTEIN RHSA-RELATED"/>
    <property type="match status" value="1"/>
</dbReference>
<evidence type="ECO:0000259" key="4">
    <source>
        <dbReference type="Pfam" id="PF20148"/>
    </source>
</evidence>
<dbReference type="CDD" id="cd20743">
    <property type="entry name" value="FIX_RhsA-like"/>
    <property type="match status" value="1"/>
</dbReference>
<dbReference type="InterPro" id="IPR022385">
    <property type="entry name" value="Rhs_assc_core"/>
</dbReference>
<evidence type="ECO:0000256" key="2">
    <source>
        <dbReference type="SAM" id="MobiDB-lite"/>
    </source>
</evidence>
<dbReference type="InterPro" id="IPR045351">
    <property type="entry name" value="DUF6531"/>
</dbReference>
<feature type="domain" description="DUF6531" evidence="4">
    <location>
        <begin position="376"/>
        <end position="451"/>
    </location>
</feature>
<evidence type="ECO:0000256" key="1">
    <source>
        <dbReference type="ARBA" id="ARBA00022737"/>
    </source>
</evidence>
<dbReference type="PANTHER" id="PTHR32305">
    <property type="match status" value="1"/>
</dbReference>
<dbReference type="RefSeq" id="WP_096721819.1">
    <property type="nucleotide sequence ID" value="NZ_MTZV01000004.1"/>
</dbReference>
<evidence type="ECO:0000259" key="5">
    <source>
        <dbReference type="Pfam" id="PF25023"/>
    </source>
</evidence>
<evidence type="ECO:0000259" key="3">
    <source>
        <dbReference type="Pfam" id="PF03527"/>
    </source>
</evidence>
<organism evidence="6 7">
    <name type="scientific">Paraburkholderia acidicola</name>
    <dbReference type="NCBI Taxonomy" id="1912599"/>
    <lineage>
        <taxon>Bacteria</taxon>
        <taxon>Pseudomonadati</taxon>
        <taxon>Pseudomonadota</taxon>
        <taxon>Betaproteobacteria</taxon>
        <taxon>Burkholderiales</taxon>
        <taxon>Burkholderiaceae</taxon>
        <taxon>Paraburkholderia</taxon>
    </lineage>
</organism>
<dbReference type="Gene3D" id="2.180.10.10">
    <property type="entry name" value="RHS repeat-associated core"/>
    <property type="match status" value="3"/>
</dbReference>
<reference evidence="6 7" key="1">
    <citation type="submission" date="2017-01" db="EMBL/GenBank/DDBJ databases">
        <title>Whole-Genome Shotgun Sequencing of Two beta-Proteobacterial Species in Search of the Bulgecin Biosynthetic Cluster.</title>
        <authorList>
            <person name="Horsman M.E."/>
            <person name="Marous D.R."/>
            <person name="Li R."/>
            <person name="Oliver R.A."/>
            <person name="Byun B."/>
            <person name="Emrich S.J."/>
            <person name="Boggess B."/>
            <person name="Townsend C.A."/>
            <person name="Mobashery S."/>
        </authorList>
    </citation>
    <scope>NUCLEOTIDE SEQUENCE [LARGE SCALE GENOMIC DNA]</scope>
    <source>
        <strain evidence="6 7">ATCC 31363</strain>
    </source>
</reference>
<accession>A0A2A4F064</accession>
<dbReference type="Pfam" id="PF25023">
    <property type="entry name" value="TEN_YD-shell"/>
    <property type="match status" value="1"/>
</dbReference>
<dbReference type="InterPro" id="IPR050708">
    <property type="entry name" value="T6SS_VgrG/RHS"/>
</dbReference>
<gene>
    <name evidence="6" type="ORF">BWP39_16335</name>
</gene>
<dbReference type="InterPro" id="IPR006530">
    <property type="entry name" value="YD"/>
</dbReference>
<dbReference type="InterPro" id="IPR031325">
    <property type="entry name" value="RHS_repeat"/>
</dbReference>
<protein>
    <submittedName>
        <fullName evidence="6">Sugar-binding protein</fullName>
    </submittedName>
</protein>
<evidence type="ECO:0000313" key="7">
    <source>
        <dbReference type="Proteomes" id="UP000218022"/>
    </source>
</evidence>
<feature type="region of interest" description="Disordered" evidence="2">
    <location>
        <begin position="329"/>
        <end position="365"/>
    </location>
</feature>
<feature type="domain" description="RHS protein conserved region" evidence="3">
    <location>
        <begin position="1310"/>
        <end position="1344"/>
    </location>
</feature>
<sequence>MAESSGVLLPKPTEIFVGPLAGIGKIDVGAGIKACDGWLRGISDGFITIERLKMVANALPVVANIMSAVDLVLDIKDMIEHHQQGHNPDLFDWMNLTLDLIGIIPMPPDMAEFRMGGRPVMKMIREELVKAGKTVAEASWQVIEGAVMQAVIDSLSEQFAGKIQSFVDGMKKGLDTMLKHCAEYIEKFMLGFADLFAEVAGDKALSVEGNLSAAGKHADQAAAGFASHDARKTINGIGNFIVDFWKVEVKEAVNLGTAVAKKLDLPYQKLLREMADTLRKMVPVVKQRILEMGGADFGKIGFLINFFQTVLDKKHAALEHMRLHGSGVKAHGTTKVHREEGEGRKETVRHTAEAEHPGANDCKTRCPVPSPAGASGHSVGFALGDERLNHHDFVLPGAMPINWTRTYRSFFDANDESGELGARWITPYTTRIDIHAAKLVYHDGTGRSVEYPLLAAGDAHDDQGEGLTLLRLDEQWLTLTRGPELLEAYEKRGSAFRLAFVKDRAGNQVTLDYDQQHHLHRLITPHAIVAFTHDGRGRIVEAVHHDGEGKRVATLARYTYGSDGDLVVATDRYGNRREYAYRHHLITRYTDRTGRAMNLEWNGTGPKAKCIHEYADDGSDEIRLAWHPDFRLVSLTDGLGNVTKHYYDLHGYTFRIVHPGGREEWMYRDANHNLIQHTYPDGSSERMTYDARSNLIRHARRDGSVVEMAYDGKDQMVSMTDPHGYVWKLEYDSAGNITTRIDPLGRKTEYSYNDQGLVTKIKDAKGGTSAIAYDDAGQVIAQTDCSGKTTTWAYDSDGRLLKSGDPAGGSTVFSYGTNGRPIEVRTPAGLERIAYDAEGRLLSHIDSLNRTTRFDYNAAGRIGRRVDALGQTTSYRYDQLGRMVTLVDANSATYSFQYDSLGKLIQESGFDGRTTRYTYGGSDGRLQSIDEAGQSVTVEYDCGGRPTGRVAGDETERFSYDAGGRWIEAQNRYSRLQRFFDPVGNLVREHHAYSLFGESRSYVWHHEYDELGNRIKTIRPDGHTIDWLTYGSGHVHGMLLDGEERVQFERDDLYRETLRTLPSRIRERTTYDQSGWLTRRTVQREKAPAPFLARNYRYDAAGQAIEIEDSSKGLIAHRYDVIGRLIETNGPLGRERFAFDPASNILDARRPESTLPLDVPRALGNLLTQYAGTRFEYDASGNLSHSRSSHGEQHYEWDAFHRLRVARVSRPERRFEARYYYDALGRRIAKEVNGERTVFGWDGDRLAYETNASSSAHYIYEVGSFVPLAQFVTAAVEGIPTPVAGETDRYMPEDDPLQRIPQRSTSARLFHYHCDPTGTPLSMTDEAGEVVWDATYRAWGEAGEVIARVSKVAGITPCNPLRFQGQQFDEETGLHYNRFRYYDPQHGRFVSQDPIGLWGGANLYQYAPNPIGYIDPLGLAKGKCTIYWYNNIGGRTGHYTVKTMAGTGNMHTEQQNTGDTTWIARVNSADAGEPANSATFDVPDVGAAQTFQRDKVRAGDRQESNGAYNVMSNSCMTHVMDVLNAGGVEAPSGGRAAWDFLNNAGVGPRAK</sequence>
<dbReference type="OrthoDB" id="9816400at2"/>